<dbReference type="Gene3D" id="3.10.180.10">
    <property type="entry name" value="2,3-Dihydroxybiphenyl 1,2-Dioxygenase, domain 1"/>
    <property type="match status" value="1"/>
</dbReference>
<keyword evidence="2" id="KW-0175">Coiled coil</keyword>
<dbReference type="InterPro" id="IPR037523">
    <property type="entry name" value="VOC_core"/>
</dbReference>
<name>A0ABW8I8X4_9BACI</name>
<reference evidence="4 5" key="1">
    <citation type="submission" date="2023-07" db="EMBL/GenBank/DDBJ databases">
        <title>Bacillus lucianemedeirus sp. nov, a new species isolated from an immunobiological production facility.</title>
        <authorList>
            <person name="Costa L.V."/>
            <person name="Miranda R.V.S.L."/>
            <person name="Brandao M.L.L."/>
            <person name="Reis C.M.F."/>
            <person name="Frazao A.M."/>
            <person name="Cruz F.V."/>
            <person name="Baio P.V.P."/>
            <person name="Veras J.F.C."/>
            <person name="Ramos J.N."/>
            <person name="Vieira V."/>
        </authorList>
    </citation>
    <scope>NUCLEOTIDE SEQUENCE [LARGE SCALE GENOMIC DNA]</scope>
    <source>
        <strain evidence="4 5">B190/17</strain>
    </source>
</reference>
<dbReference type="InterPro" id="IPR004360">
    <property type="entry name" value="Glyas_Fos-R_dOase_dom"/>
</dbReference>
<dbReference type="CDD" id="cd06587">
    <property type="entry name" value="VOC"/>
    <property type="match status" value="1"/>
</dbReference>
<keyword evidence="1" id="KW-0479">Metal-binding</keyword>
<feature type="domain" description="VOC" evidence="3">
    <location>
        <begin position="4"/>
        <end position="126"/>
    </location>
</feature>
<dbReference type="SUPFAM" id="SSF54593">
    <property type="entry name" value="Glyoxalase/Bleomycin resistance protein/Dihydroxybiphenyl dioxygenase"/>
    <property type="match status" value="1"/>
</dbReference>
<dbReference type="InterPro" id="IPR051785">
    <property type="entry name" value="MMCE/EMCE_epimerase"/>
</dbReference>
<dbReference type="PANTHER" id="PTHR43048:SF3">
    <property type="entry name" value="METHYLMALONYL-COA EPIMERASE, MITOCHONDRIAL"/>
    <property type="match status" value="1"/>
</dbReference>
<evidence type="ECO:0000256" key="1">
    <source>
        <dbReference type="ARBA" id="ARBA00022723"/>
    </source>
</evidence>
<dbReference type="PANTHER" id="PTHR43048">
    <property type="entry name" value="METHYLMALONYL-COA EPIMERASE"/>
    <property type="match status" value="1"/>
</dbReference>
<dbReference type="Proteomes" id="UP001619911">
    <property type="component" value="Unassembled WGS sequence"/>
</dbReference>
<gene>
    <name evidence="4" type="ORF">QYG89_09745</name>
</gene>
<feature type="coiled-coil region" evidence="2">
    <location>
        <begin position="72"/>
        <end position="99"/>
    </location>
</feature>
<evidence type="ECO:0000313" key="5">
    <source>
        <dbReference type="Proteomes" id="UP001619911"/>
    </source>
</evidence>
<sequence length="127" mass="14472">MIKRIEHVGIMVRDLEKSISFYTDIIGFRLLGRLDHPNGQVKIAFIGTDDSSGTQIELLEGYNDSLPVEGKVHHLALKVEGIEREINRLKEAGVRLIDREITTLPNGSRYFFFEGPDGEWLELFETV</sequence>
<proteinExistence type="predicted"/>
<evidence type="ECO:0000256" key="2">
    <source>
        <dbReference type="SAM" id="Coils"/>
    </source>
</evidence>
<dbReference type="Pfam" id="PF00903">
    <property type="entry name" value="Glyoxalase"/>
    <property type="match status" value="1"/>
</dbReference>
<evidence type="ECO:0000313" key="4">
    <source>
        <dbReference type="EMBL" id="MFK2825944.1"/>
    </source>
</evidence>
<evidence type="ECO:0000259" key="3">
    <source>
        <dbReference type="PROSITE" id="PS51819"/>
    </source>
</evidence>
<dbReference type="EMBL" id="JAUIYO010000006">
    <property type="protein sequence ID" value="MFK2825944.1"/>
    <property type="molecule type" value="Genomic_DNA"/>
</dbReference>
<keyword evidence="5" id="KW-1185">Reference proteome</keyword>
<dbReference type="InterPro" id="IPR029068">
    <property type="entry name" value="Glyas_Bleomycin-R_OHBP_Dase"/>
</dbReference>
<comment type="caution">
    <text evidence="4">The sequence shown here is derived from an EMBL/GenBank/DDBJ whole genome shotgun (WGS) entry which is preliminary data.</text>
</comment>
<organism evidence="4 5">
    <name type="scientific">Bacillus lumedeiriae</name>
    <dbReference type="NCBI Taxonomy" id="3058829"/>
    <lineage>
        <taxon>Bacteria</taxon>
        <taxon>Bacillati</taxon>
        <taxon>Bacillota</taxon>
        <taxon>Bacilli</taxon>
        <taxon>Bacillales</taxon>
        <taxon>Bacillaceae</taxon>
        <taxon>Bacillus</taxon>
    </lineage>
</organism>
<protein>
    <submittedName>
        <fullName evidence="4">VOC family protein</fullName>
    </submittedName>
</protein>
<accession>A0ABW8I8X4</accession>
<dbReference type="RefSeq" id="WP_404316819.1">
    <property type="nucleotide sequence ID" value="NZ_JAUIYO010000006.1"/>
</dbReference>
<dbReference type="PROSITE" id="PS51819">
    <property type="entry name" value="VOC"/>
    <property type="match status" value="1"/>
</dbReference>